<evidence type="ECO:0000313" key="2">
    <source>
        <dbReference type="Proteomes" id="UP000217258"/>
    </source>
</evidence>
<protein>
    <recommendedName>
        <fullName evidence="3">DUF2884 family protein</fullName>
    </recommendedName>
</protein>
<dbReference type="Proteomes" id="UP000217258">
    <property type="component" value="Chromosome I"/>
</dbReference>
<proteinExistence type="predicted"/>
<name>A0ABM6MZ05_9GAMM</name>
<sequence>MIIGYFDQILAFSMTLLSTSKHLKNHKPLFLNTKNYWHQTCYKLIIISKKQRINMKELLLVSAIMCAPVAMAHNDNSSSISFSNDECKVEFKNDVRIKPSELEIFKANNQRMTFTTQGELSINGEQVALNSAQRQALTNYTDNLRAQLPEVANIALDGVKIAGVALEEVANAFNIDGLDNIATLMDDIQQEVEGTFYQQGTFVMGQQSFTQFGENFEQQFEQQIETAVESAVMQSMGSILVALGSELMGSGGDMQAFEERMENMGAQIEEKVELHAKKLEQRANTLCGDFVEIAQQETQLAAQVPALKGYELFTIKQH</sequence>
<evidence type="ECO:0008006" key="3">
    <source>
        <dbReference type="Google" id="ProtNLM"/>
    </source>
</evidence>
<reference evidence="1 2" key="1">
    <citation type="submission" date="2015-06" db="EMBL/GenBank/DDBJ databases">
        <authorList>
            <person name="Xie B.-B."/>
            <person name="Rong J.-C."/>
            <person name="Qin Q.-L."/>
            <person name="Zhang Y.-Z."/>
        </authorList>
    </citation>
    <scope>NUCLEOTIDE SEQUENCE [LARGE SCALE GENOMIC DNA]</scope>
    <source>
        <strain evidence="1 2">KMM 3549</strain>
    </source>
</reference>
<dbReference type="EMBL" id="CP011030">
    <property type="protein sequence ID" value="ATC89139.1"/>
    <property type="molecule type" value="Genomic_DNA"/>
</dbReference>
<dbReference type="InterPro" id="IPR021307">
    <property type="entry name" value="DUF2884"/>
</dbReference>
<gene>
    <name evidence="1" type="ORF">PISS_a0062</name>
</gene>
<dbReference type="Pfam" id="PF11101">
    <property type="entry name" value="DUF2884"/>
    <property type="match status" value="1"/>
</dbReference>
<evidence type="ECO:0000313" key="1">
    <source>
        <dbReference type="EMBL" id="ATC89139.1"/>
    </source>
</evidence>
<accession>A0ABM6MZ05</accession>
<organism evidence="1 2">
    <name type="scientific">Pseudoalteromonas issachenkonii</name>
    <dbReference type="NCBI Taxonomy" id="152297"/>
    <lineage>
        <taxon>Bacteria</taxon>
        <taxon>Pseudomonadati</taxon>
        <taxon>Pseudomonadota</taxon>
        <taxon>Gammaproteobacteria</taxon>
        <taxon>Alteromonadales</taxon>
        <taxon>Pseudoalteromonadaceae</taxon>
        <taxon>Pseudoalteromonas</taxon>
    </lineage>
</organism>
<keyword evidence="2" id="KW-1185">Reference proteome</keyword>